<dbReference type="Proteomes" id="UP000187406">
    <property type="component" value="Unassembled WGS sequence"/>
</dbReference>
<dbReference type="STRING" id="3775.A0A1Q3ASH0"/>
<dbReference type="PANTHER" id="PTHR33924:SF5">
    <property type="entry name" value="CATION-TRANSPORTING ATPASE"/>
    <property type="match status" value="1"/>
</dbReference>
<dbReference type="EMBL" id="BDDD01000079">
    <property type="protein sequence ID" value="GAV58615.1"/>
    <property type="molecule type" value="Genomic_DNA"/>
</dbReference>
<dbReference type="PANTHER" id="PTHR33924">
    <property type="entry name" value="CATION-TRANSPORTING ATPASE"/>
    <property type="match status" value="1"/>
</dbReference>
<name>A0A1Q3ASH0_CEPFO</name>
<reference evidence="3" key="1">
    <citation type="submission" date="2016-04" db="EMBL/GenBank/DDBJ databases">
        <title>Cephalotus genome sequencing.</title>
        <authorList>
            <person name="Fukushima K."/>
            <person name="Hasebe M."/>
            <person name="Fang X."/>
        </authorList>
    </citation>
    <scope>NUCLEOTIDE SEQUENCE [LARGE SCALE GENOMIC DNA]</scope>
    <source>
        <strain evidence="3">cv. St1</strain>
    </source>
</reference>
<keyword evidence="3" id="KW-1185">Reference proteome</keyword>
<accession>A0A1Q3ASH0</accession>
<evidence type="ECO:0000313" key="3">
    <source>
        <dbReference type="Proteomes" id="UP000187406"/>
    </source>
</evidence>
<organism evidence="2 3">
    <name type="scientific">Cephalotus follicularis</name>
    <name type="common">Albany pitcher plant</name>
    <dbReference type="NCBI Taxonomy" id="3775"/>
    <lineage>
        <taxon>Eukaryota</taxon>
        <taxon>Viridiplantae</taxon>
        <taxon>Streptophyta</taxon>
        <taxon>Embryophyta</taxon>
        <taxon>Tracheophyta</taxon>
        <taxon>Spermatophyta</taxon>
        <taxon>Magnoliopsida</taxon>
        <taxon>eudicotyledons</taxon>
        <taxon>Gunneridae</taxon>
        <taxon>Pentapetalae</taxon>
        <taxon>rosids</taxon>
        <taxon>fabids</taxon>
        <taxon>Oxalidales</taxon>
        <taxon>Cephalotaceae</taxon>
        <taxon>Cephalotus</taxon>
    </lineage>
</organism>
<proteinExistence type="predicted"/>
<dbReference type="OrthoDB" id="1930341at2759"/>
<dbReference type="InParanoid" id="A0A1Q3ASH0"/>
<sequence length="445" mass="50130">MSLVEEQQQQQEHGQVRAIDFVVSNGNGSNLGVKTFFSSNQARLHPCRKSVSVKSVDALTFGSSTTPVEKKDPLAVWQEMKQNGFLSTSLGRVPTPKKSVKKRKHEICNVEKVEKINRIARVENNNRLHNIEKVKFFTRVETVNQLTKVERVNRFSKIAPPSGLLDQLSPGIINRVRSSNQVHSMLRAMLKREKLENVNAQHKQAGQLRESDVSECLNSFSDVGEGRGCSLSTSKPLHIQVECKKGDNDDDDDDDDDLGRKVKSLKHEADKDEMKSLSSVSMISENSSCMSSEESINRDGVSFVPRKDATVASQWLELLHSDITWRLAALKCSRIRVQDVIQTELPFLLSKEFSPNQKGDHSAVGSPITATKEIRQAKWNSMFKQMDGALHEEENQLEIWLNQVTEMQLQCEQGYVNWYGRHYLQNQSISDCGTGLMAMSNPQST</sequence>
<dbReference type="AlphaFoldDB" id="A0A1Q3ASH0"/>
<comment type="caution">
    <text evidence="2">The sequence shown here is derived from an EMBL/GenBank/DDBJ whole genome shotgun (WGS) entry which is preliminary data.</text>
</comment>
<feature type="region of interest" description="Disordered" evidence="1">
    <location>
        <begin position="243"/>
        <end position="278"/>
    </location>
</feature>
<protein>
    <submittedName>
        <fullName evidence="2">Uncharacterized protein</fullName>
    </submittedName>
</protein>
<evidence type="ECO:0000256" key="1">
    <source>
        <dbReference type="SAM" id="MobiDB-lite"/>
    </source>
</evidence>
<gene>
    <name evidence="2" type="ORF">CFOL_v3_02148</name>
</gene>
<feature type="compositionally biased region" description="Acidic residues" evidence="1">
    <location>
        <begin position="248"/>
        <end position="257"/>
    </location>
</feature>
<evidence type="ECO:0000313" key="2">
    <source>
        <dbReference type="EMBL" id="GAV58615.1"/>
    </source>
</evidence>
<feature type="compositionally biased region" description="Basic and acidic residues" evidence="1">
    <location>
        <begin position="265"/>
        <end position="275"/>
    </location>
</feature>